<feature type="region of interest" description="Disordered" evidence="1">
    <location>
        <begin position="1"/>
        <end position="41"/>
    </location>
</feature>
<protein>
    <submittedName>
        <fullName evidence="2">Uncharacterized protein</fullName>
    </submittedName>
</protein>
<feature type="compositionally biased region" description="Polar residues" evidence="1">
    <location>
        <begin position="1"/>
        <end position="24"/>
    </location>
</feature>
<dbReference type="Proteomes" id="UP000037035">
    <property type="component" value="Unassembled WGS sequence"/>
</dbReference>
<reference evidence="2 3" key="1">
    <citation type="submission" date="2015-08" db="EMBL/GenBank/DDBJ databases">
        <title>Next Generation Sequencing and Analysis of the Genome of Puccinia sorghi L Schw, the Causal Agent of Maize Common Rust.</title>
        <authorList>
            <person name="Rochi L."/>
            <person name="Burguener G."/>
            <person name="Darino M."/>
            <person name="Turjanski A."/>
            <person name="Kreff E."/>
            <person name="Dieguez M.J."/>
            <person name="Sacco F."/>
        </authorList>
    </citation>
    <scope>NUCLEOTIDE SEQUENCE [LARGE SCALE GENOMIC DNA]</scope>
    <source>
        <strain evidence="2 3">RO10H11247</strain>
    </source>
</reference>
<name>A0A0L6V866_9BASI</name>
<proteinExistence type="predicted"/>
<keyword evidence="3" id="KW-1185">Reference proteome</keyword>
<sequence>MAADQSDQVFPISNSVKHSDTTCNRARAKRPQKTTDELRKATSSKRIKLKIAQPRVIPVADKPQVPSGQFVEHIGIFNMKELQFLQLVFHMDVFQLPFPEFQLHKNRMDYINQNMKTSSGSKPVLVIQSSESIDFIWNFHTLSEGADKDKRGIVRPSASVLAGRKIIDCLSHLKTWKSVYQRRLGIDFFSSEQWIQNVIKKSERPISTSLKTRISEWLLIYLIYVDMIITILPPPNQVLVDRIQTFKRALTCFEEYTQFELGNDKTTNTKTISRLPVVWRYISHWKKADRDYEWMDHSMEKLSPACWKTFFNFVFASTIDSFTAKFQEELASDLSKKAKLFFSKKGLYFSTWAGVANT</sequence>
<evidence type="ECO:0000313" key="3">
    <source>
        <dbReference type="Proteomes" id="UP000037035"/>
    </source>
</evidence>
<evidence type="ECO:0000313" key="2">
    <source>
        <dbReference type="EMBL" id="KNZ56320.1"/>
    </source>
</evidence>
<evidence type="ECO:0000256" key="1">
    <source>
        <dbReference type="SAM" id="MobiDB-lite"/>
    </source>
</evidence>
<dbReference type="AlphaFoldDB" id="A0A0L6V866"/>
<comment type="caution">
    <text evidence="2">The sequence shown here is derived from an EMBL/GenBank/DDBJ whole genome shotgun (WGS) entry which is preliminary data.</text>
</comment>
<organism evidence="2 3">
    <name type="scientific">Puccinia sorghi</name>
    <dbReference type="NCBI Taxonomy" id="27349"/>
    <lineage>
        <taxon>Eukaryota</taxon>
        <taxon>Fungi</taxon>
        <taxon>Dikarya</taxon>
        <taxon>Basidiomycota</taxon>
        <taxon>Pucciniomycotina</taxon>
        <taxon>Pucciniomycetes</taxon>
        <taxon>Pucciniales</taxon>
        <taxon>Pucciniaceae</taxon>
        <taxon>Puccinia</taxon>
    </lineage>
</organism>
<dbReference type="OrthoDB" id="2507615at2759"/>
<gene>
    <name evidence="2" type="ORF">VP01_2434g3</name>
</gene>
<dbReference type="VEuPathDB" id="FungiDB:VP01_2434g3"/>
<dbReference type="EMBL" id="LAVV01007319">
    <property type="protein sequence ID" value="KNZ56320.1"/>
    <property type="molecule type" value="Genomic_DNA"/>
</dbReference>
<accession>A0A0L6V866</accession>